<dbReference type="InterPro" id="IPR011990">
    <property type="entry name" value="TPR-like_helical_dom_sf"/>
</dbReference>
<accession>A0A7K1Y5L3</accession>
<dbReference type="Pfam" id="PF12771">
    <property type="entry name" value="SusD-like_2"/>
    <property type="match status" value="1"/>
</dbReference>
<sequence length="483" mass="52993">MKKILIIITLIALGTSCKKDLTSLNVDQKRPAVVPSASLFASGQRNFSDALASSNVNIGIFRLLAQQWTETTYTDESNYDLNTRAIPDNWWNRLYRDVLEDLNQAKTLVPSEGQSAAVQANQLAAIDIMQVYTYSVLVNTFGNVPYSESLNIANVFPKYDDGKAIYEDLLKRLNADIAAISPVDEGYGSSDLIYGGDMAAWLKFANSIKLKLAMTIADDDPQTARTAIEQAAPGAFTSNADNAKVNYTQAPPNTNPVWTDLVQSGRKDFVAANTVVDVMNGLDDPRRPYYFTFDATGVYTGGEYGASNNYATYSKPAGPLLVAGSVGKITNPDFPSVILDYSQIEFLRAEAVERGFNIGAGTAQSHYDAAITASIEWWTGSTATAAAYLAMPEVNYATAAGDWKEKIGIQKWLALYNQGFDAWTEVRRLDYPKLEAPEDAQSDYPQRFTYPVTEQNVNTGNYNQAASAMGGDVVESKIFWDKY</sequence>
<evidence type="ECO:0000313" key="2">
    <source>
        <dbReference type="Proteomes" id="UP000466586"/>
    </source>
</evidence>
<keyword evidence="2" id="KW-1185">Reference proteome</keyword>
<comment type="caution">
    <text evidence="1">The sequence shown here is derived from an EMBL/GenBank/DDBJ whole genome shotgun (WGS) entry which is preliminary data.</text>
</comment>
<proteinExistence type="predicted"/>
<dbReference type="RefSeq" id="WP_160843038.1">
    <property type="nucleotide sequence ID" value="NZ_WVHT01000001.1"/>
</dbReference>
<dbReference type="PROSITE" id="PS51257">
    <property type="entry name" value="PROKAR_LIPOPROTEIN"/>
    <property type="match status" value="1"/>
</dbReference>
<dbReference type="Proteomes" id="UP000466586">
    <property type="component" value="Unassembled WGS sequence"/>
</dbReference>
<dbReference type="SUPFAM" id="SSF48452">
    <property type="entry name" value="TPR-like"/>
    <property type="match status" value="1"/>
</dbReference>
<organism evidence="1 2">
    <name type="scientific">Hufsiella arboris</name>
    <dbReference type="NCBI Taxonomy" id="2695275"/>
    <lineage>
        <taxon>Bacteria</taxon>
        <taxon>Pseudomonadati</taxon>
        <taxon>Bacteroidota</taxon>
        <taxon>Sphingobacteriia</taxon>
        <taxon>Sphingobacteriales</taxon>
        <taxon>Sphingobacteriaceae</taxon>
        <taxon>Hufsiella</taxon>
    </lineage>
</organism>
<protein>
    <submittedName>
        <fullName evidence="1">SusD/RagB family nutrient-binding outer membrane lipoprotein</fullName>
    </submittedName>
</protein>
<gene>
    <name evidence="1" type="ORF">GS399_02745</name>
</gene>
<keyword evidence="1" id="KW-0449">Lipoprotein</keyword>
<dbReference type="Gene3D" id="1.25.40.390">
    <property type="match status" value="1"/>
</dbReference>
<dbReference type="EMBL" id="WVHT01000001">
    <property type="protein sequence ID" value="MXV49874.1"/>
    <property type="molecule type" value="Genomic_DNA"/>
</dbReference>
<name>A0A7K1Y5L3_9SPHI</name>
<evidence type="ECO:0000313" key="1">
    <source>
        <dbReference type="EMBL" id="MXV49874.1"/>
    </source>
</evidence>
<dbReference type="InterPro" id="IPR041662">
    <property type="entry name" value="SusD-like_2"/>
</dbReference>
<reference evidence="1 2" key="1">
    <citation type="submission" date="2019-11" db="EMBL/GenBank/DDBJ databases">
        <title>Pedobacter sp. HMF7647 Genome sequencing and assembly.</title>
        <authorList>
            <person name="Kang H."/>
            <person name="Kim H."/>
            <person name="Joh K."/>
        </authorList>
    </citation>
    <scope>NUCLEOTIDE SEQUENCE [LARGE SCALE GENOMIC DNA]</scope>
    <source>
        <strain evidence="1 2">HMF7647</strain>
    </source>
</reference>
<dbReference type="AlphaFoldDB" id="A0A7K1Y5L3"/>